<feature type="region of interest" description="Disordered" evidence="2">
    <location>
        <begin position="1833"/>
        <end position="1911"/>
    </location>
</feature>
<feature type="compositionally biased region" description="Low complexity" evidence="2">
    <location>
        <begin position="288"/>
        <end position="305"/>
    </location>
</feature>
<evidence type="ECO:0000256" key="1">
    <source>
        <dbReference type="SAM" id="Coils"/>
    </source>
</evidence>
<dbReference type="EMBL" id="NWUJ01000004">
    <property type="protein sequence ID" value="PFH35916.1"/>
    <property type="molecule type" value="Genomic_DNA"/>
</dbReference>
<evidence type="ECO:0000313" key="4">
    <source>
        <dbReference type="Proteomes" id="UP000224006"/>
    </source>
</evidence>
<proteinExistence type="predicted"/>
<comment type="caution">
    <text evidence="3">The sequence shown here is derived from an EMBL/GenBank/DDBJ whole genome shotgun (WGS) entry which is preliminary data.</text>
</comment>
<dbReference type="VEuPathDB" id="ToxoDB:BESB_055670"/>
<feature type="compositionally biased region" description="Polar residues" evidence="2">
    <location>
        <begin position="1833"/>
        <end position="1850"/>
    </location>
</feature>
<evidence type="ECO:0000313" key="3">
    <source>
        <dbReference type="EMBL" id="PFH35916.1"/>
    </source>
</evidence>
<feature type="compositionally biased region" description="Basic and acidic residues" evidence="2">
    <location>
        <begin position="1105"/>
        <end position="1114"/>
    </location>
</feature>
<dbReference type="InterPro" id="IPR016024">
    <property type="entry name" value="ARM-type_fold"/>
</dbReference>
<gene>
    <name evidence="3" type="ORF">BESB_055670</name>
</gene>
<feature type="compositionally biased region" description="Polar residues" evidence="2">
    <location>
        <begin position="198"/>
        <end position="210"/>
    </location>
</feature>
<dbReference type="KEGG" id="bbes:BESB_055670"/>
<dbReference type="InterPro" id="IPR011989">
    <property type="entry name" value="ARM-like"/>
</dbReference>
<reference evidence="3 4" key="1">
    <citation type="submission" date="2017-09" db="EMBL/GenBank/DDBJ databases">
        <title>Genome sequencing of Besnoitia besnoiti strain Bb-Ger1.</title>
        <authorList>
            <person name="Schares G."/>
            <person name="Venepally P."/>
            <person name="Lorenzi H.A."/>
        </authorList>
    </citation>
    <scope>NUCLEOTIDE SEQUENCE [LARGE SCALE GENOMIC DNA]</scope>
    <source>
        <strain evidence="3 4">Bb-Ger1</strain>
    </source>
</reference>
<sequence>MPWTARVSVAVLSRRGERAVSESPIPMKGSGAAQPGTEERREKLPPGSSSASSVRASALLMDDDFRAKYPALAKALQETVCGAPAPAAASSTAAVPSSLPLAPLSAVAAGDPGASPEAPPSPLHRLDKPGAPSVSLADPPPVSAPPVSPPGPCSSYAPTPSASAPALSPSSCFSFASGSLQVDLGRGRGAPAFVPSPTVGTNPPSVQTTHHAGLASPQCPGFRAPSAASSAERPSAPSAVAGRTPEAPAAALGAGVAGAATQSPARAREFPAPVAEGRGAAAQGDTQPGGAPASAGARSPSSGLPHSLQRGALTGEYLSAEKEAMTAERRTFPGHAAAASGVEVQPPASRYIPADLRYREELWSPPSEPATEKHRERADQDRPEEAQPPGTEAAPSPPFAAAAAAGPPYHFLNRLEQLQRQYAGVVNARNAVEYQYQLFRSLDRPPILLSPPPRPGFAPATPSPGAYAKLPAQLPKPLQNLQQLYQHRHAMTQGGLPLRPGEPGAAIPGFPPAAGAVAPGGPLLPWQTTAPPPFCPAALGSKGPGTVWGPVGGRPAAAYSKAPPATVAGAAAVPLPPRLAQGQRVAQMDWNGLGPIEKERTVNPAIVFAKETMDGVLQQLQSEAVALKKGSREMGRKLMESKEKSEVEQWRNMGVDELLCELTAEQQAFIKEQLRAIDEAKENLQTMKSEAERIGHQTRDAFYRSLYTAGQEDEQVQAQREQVKKLEGLRHQLPPESAADATVASYVAQAGPDPLEKLEQLNLAHNLEQMHPQKCKHAVVSLLRQMGYRHSSKPVPVRRNGYPAQYYSKFPELYPYPEYGTGLPLSQQAIQERTRELQEKGEVPSFASLLDPGQAAGGAGAGPEMLSFLLKEERQLMEAQKKKQTEEMDWEEYFRSKREARERALEEERARQAREEALRAAEEARQAVELLAQRQKIVEEETRCAERKARAEREMAQAQEDKARALQEAQLNALAARHEAMRLEQRERELAAKEREVKSTLEDLKRQLEGGLDESAPLRRVDADLDRSGTRAGGEGGGAEDAKASQEGAARLGSRKPTRQKSGLARAFSQRGRQTTLTVEAAETLANQMKRDSLLKRRSLASPREAARGRGDEEDKTLLVMPTVGVQRTLTMYKTPLSRTLSSSQQAAADGAKTGDAQRLYLDKPEATLDDKRELETVQLPEKLLAAGLVVQPVETRKKAELTNNTLAKRLPPQKCETFVHLSPPREPRDATEVYARYKCVKELLATGQLGLREKAQDVYDFAFACCKKIVREDAHAQQYANVLVEAVPYYPYQIDIQRAGVIAFLNIFEHCKYQEQLCVPLFDCLTTLMAIEDVDLRGDIVAVMAAVIRPQVVINSDLVDLLLTFIDRATDAQLCSYGLHILLVARSPHRKDAQYALFVRLLGKWKFESTVPTRACLAIDAFAKRARLEELAAHERRKHKQEGSAEISEGLEKFRRGLSYSEVNQLMDNPQPPSWMGRDTNDIEQIVMIMDRHSQVRRLQGAACQALSSLCGVSLLHCERVGREGLARMYAATLSHKESQTIALSLCAVISLLASVPKCRSCLQPKMRELVKQFIARHRTVPEVVAAACGALAKLDVFFPLTNESMERLTLAIIVNNLKNSSDQPQVVIPIEDLIQRIAGKVSELGEVRQRLIELDAVEALIKSITGCNADLQACQLGCRAVSRLLYQQPESSRIYADLVRLRVMTALLFVLLKHHKSADYCRDALCCIANCASYQPCAEAVMERGMNVISKAMDANITDIEVVAQGCRCLGLLAAEASLRAPADSRAKSIISYAAERFSTKAETRRLLSEFLTDIFQQKGVAKQLIEPLWNPSQPFQTPRHSSSLQSTRSRDRHDTNEEGYAAARGRDGSRDPRQRSPRDPRALERLSSRRTVRSPSLSPLPSFRDLNY</sequence>
<protein>
    <submittedName>
        <fullName evidence="3">Uncharacterized protein</fullName>
    </submittedName>
</protein>
<feature type="region of interest" description="Disordered" evidence="2">
    <location>
        <begin position="107"/>
        <end position="168"/>
    </location>
</feature>
<name>A0A2A9MIX4_BESBE</name>
<feature type="compositionally biased region" description="Pro residues" evidence="2">
    <location>
        <begin position="138"/>
        <end position="152"/>
    </location>
</feature>
<feature type="compositionally biased region" description="Basic and acidic residues" evidence="2">
    <location>
        <begin position="370"/>
        <end position="385"/>
    </location>
</feature>
<feature type="region of interest" description="Disordered" evidence="2">
    <location>
        <begin position="362"/>
        <end position="403"/>
    </location>
</feature>
<feature type="region of interest" description="Disordered" evidence="2">
    <location>
        <begin position="1094"/>
        <end position="1114"/>
    </location>
</feature>
<feature type="compositionally biased region" description="Basic and acidic residues" evidence="2">
    <location>
        <begin position="1867"/>
        <end position="1890"/>
    </location>
</feature>
<feature type="region of interest" description="Disordered" evidence="2">
    <location>
        <begin position="15"/>
        <end position="55"/>
    </location>
</feature>
<dbReference type="GeneID" id="40310496"/>
<accession>A0A2A9MIX4</accession>
<keyword evidence="4" id="KW-1185">Reference proteome</keyword>
<feature type="compositionally biased region" description="Low complexity" evidence="2">
    <location>
        <begin position="1896"/>
        <end position="1911"/>
    </location>
</feature>
<organism evidence="3 4">
    <name type="scientific">Besnoitia besnoiti</name>
    <name type="common">Apicomplexan protozoan</name>
    <dbReference type="NCBI Taxonomy" id="94643"/>
    <lineage>
        <taxon>Eukaryota</taxon>
        <taxon>Sar</taxon>
        <taxon>Alveolata</taxon>
        <taxon>Apicomplexa</taxon>
        <taxon>Conoidasida</taxon>
        <taxon>Coccidia</taxon>
        <taxon>Eucoccidiorida</taxon>
        <taxon>Eimeriorina</taxon>
        <taxon>Sarcocystidae</taxon>
        <taxon>Besnoitia</taxon>
    </lineage>
</organism>
<feature type="coiled-coil region" evidence="1">
    <location>
        <begin position="670"/>
        <end position="697"/>
    </location>
</feature>
<feature type="region of interest" description="Disordered" evidence="2">
    <location>
        <begin position="184"/>
        <end position="321"/>
    </location>
</feature>
<dbReference type="Gene3D" id="1.25.10.10">
    <property type="entry name" value="Leucine-rich Repeat Variant"/>
    <property type="match status" value="1"/>
</dbReference>
<dbReference type="SUPFAM" id="SSF48371">
    <property type="entry name" value="ARM repeat"/>
    <property type="match status" value="1"/>
</dbReference>
<feature type="compositionally biased region" description="Low complexity" evidence="2">
    <location>
        <begin position="153"/>
        <end position="168"/>
    </location>
</feature>
<feature type="coiled-coil region" evidence="1">
    <location>
        <begin position="869"/>
        <end position="1007"/>
    </location>
</feature>
<evidence type="ECO:0000256" key="2">
    <source>
        <dbReference type="SAM" id="MobiDB-lite"/>
    </source>
</evidence>
<dbReference type="RefSeq" id="XP_029219925.1">
    <property type="nucleotide sequence ID" value="XM_029364002.1"/>
</dbReference>
<feature type="compositionally biased region" description="Basic and acidic residues" evidence="2">
    <location>
        <begin position="1016"/>
        <end position="1029"/>
    </location>
</feature>
<dbReference type="Proteomes" id="UP000224006">
    <property type="component" value="Chromosome IV"/>
</dbReference>
<feature type="region of interest" description="Disordered" evidence="2">
    <location>
        <begin position="1008"/>
        <end position="1075"/>
    </location>
</feature>
<keyword evidence="1" id="KW-0175">Coiled coil</keyword>
<dbReference type="OrthoDB" id="331246at2759"/>
<feature type="compositionally biased region" description="Low complexity" evidence="2">
    <location>
        <begin position="224"/>
        <end position="260"/>
    </location>
</feature>